<dbReference type="InterPro" id="IPR050250">
    <property type="entry name" value="Macrolide_Exporter_MacB"/>
</dbReference>
<evidence type="ECO:0000313" key="10">
    <source>
        <dbReference type="Proteomes" id="UP000481872"/>
    </source>
</evidence>
<dbReference type="Proteomes" id="UP000481872">
    <property type="component" value="Unassembled WGS sequence"/>
</dbReference>
<comment type="similarity">
    <text evidence="6">Belongs to the ABC-4 integral membrane protein family.</text>
</comment>
<protein>
    <submittedName>
        <fullName evidence="9">ABC transporter permease</fullName>
    </submittedName>
</protein>
<keyword evidence="4 7" id="KW-1133">Transmembrane helix</keyword>
<evidence type="ECO:0000256" key="2">
    <source>
        <dbReference type="ARBA" id="ARBA00022475"/>
    </source>
</evidence>
<organism evidence="9 10">
    <name type="scientific">Clostridium senegalense</name>
    <dbReference type="NCBI Taxonomy" id="1465809"/>
    <lineage>
        <taxon>Bacteria</taxon>
        <taxon>Bacillati</taxon>
        <taxon>Bacillota</taxon>
        <taxon>Clostridia</taxon>
        <taxon>Eubacteriales</taxon>
        <taxon>Clostridiaceae</taxon>
        <taxon>Clostridium</taxon>
    </lineage>
</organism>
<comment type="subcellular location">
    <subcellularLocation>
        <location evidence="1">Cell membrane</location>
        <topology evidence="1">Multi-pass membrane protein</topology>
    </subcellularLocation>
</comment>
<keyword evidence="10" id="KW-1185">Reference proteome</keyword>
<feature type="transmembrane region" description="Helical" evidence="7">
    <location>
        <begin position="795"/>
        <end position="817"/>
    </location>
</feature>
<evidence type="ECO:0000256" key="3">
    <source>
        <dbReference type="ARBA" id="ARBA00022692"/>
    </source>
</evidence>
<evidence type="ECO:0000256" key="4">
    <source>
        <dbReference type="ARBA" id="ARBA00022989"/>
    </source>
</evidence>
<reference evidence="9 10" key="1">
    <citation type="submission" date="2020-02" db="EMBL/GenBank/DDBJ databases">
        <title>Genome assembly of a novel Clostridium senegalense strain.</title>
        <authorList>
            <person name="Gupta T.B."/>
            <person name="Jauregui R."/>
            <person name="Maclean P."/>
            <person name="Nawarathana A."/>
            <person name="Brightwell G."/>
        </authorList>
    </citation>
    <scope>NUCLEOTIDE SEQUENCE [LARGE SCALE GENOMIC DNA]</scope>
    <source>
        <strain evidence="9 10">AGRFS4</strain>
    </source>
</reference>
<evidence type="ECO:0000313" key="9">
    <source>
        <dbReference type="EMBL" id="NEU05585.1"/>
    </source>
</evidence>
<evidence type="ECO:0000256" key="1">
    <source>
        <dbReference type="ARBA" id="ARBA00004651"/>
    </source>
</evidence>
<comment type="caution">
    <text evidence="9">The sequence shown here is derived from an EMBL/GenBank/DDBJ whole genome shotgun (WGS) entry which is preliminary data.</text>
</comment>
<feature type="domain" description="ABC3 transporter permease C-terminal" evidence="8">
    <location>
        <begin position="704"/>
        <end position="816"/>
    </location>
</feature>
<feature type="domain" description="ABC3 transporter permease C-terminal" evidence="8">
    <location>
        <begin position="279"/>
        <end position="393"/>
    </location>
</feature>
<keyword evidence="3 7" id="KW-0812">Transmembrane</keyword>
<feature type="transmembrane region" description="Helical" evidence="7">
    <location>
        <begin position="698"/>
        <end position="727"/>
    </location>
</feature>
<dbReference type="GO" id="GO:0005886">
    <property type="term" value="C:plasma membrane"/>
    <property type="evidence" value="ECO:0007669"/>
    <property type="project" value="UniProtKB-SubCell"/>
</dbReference>
<dbReference type="GO" id="GO:0022857">
    <property type="term" value="F:transmembrane transporter activity"/>
    <property type="evidence" value="ECO:0007669"/>
    <property type="project" value="TreeGrafter"/>
</dbReference>
<feature type="transmembrane region" description="Helical" evidence="7">
    <location>
        <begin position="370"/>
        <end position="388"/>
    </location>
</feature>
<evidence type="ECO:0000256" key="6">
    <source>
        <dbReference type="ARBA" id="ARBA00038076"/>
    </source>
</evidence>
<name>A0A6M0H4G4_9CLOT</name>
<evidence type="ECO:0000259" key="8">
    <source>
        <dbReference type="Pfam" id="PF02687"/>
    </source>
</evidence>
<proteinExistence type="inferred from homology"/>
<dbReference type="AlphaFoldDB" id="A0A6M0H4G4"/>
<gene>
    <name evidence="9" type="ORF">G3M99_12115</name>
</gene>
<accession>A0A6M0H4G4</accession>
<feature type="transmembrane region" description="Helical" evidence="7">
    <location>
        <begin position="268"/>
        <end position="295"/>
    </location>
</feature>
<dbReference type="PANTHER" id="PTHR30572">
    <property type="entry name" value="MEMBRANE COMPONENT OF TRANSPORTER-RELATED"/>
    <property type="match status" value="1"/>
</dbReference>
<feature type="transmembrane region" description="Helical" evidence="7">
    <location>
        <begin position="26"/>
        <end position="50"/>
    </location>
</feature>
<feature type="transmembrane region" description="Helical" evidence="7">
    <location>
        <begin position="748"/>
        <end position="775"/>
    </location>
</feature>
<dbReference type="EMBL" id="JAAGPU010000023">
    <property type="protein sequence ID" value="NEU05585.1"/>
    <property type="molecule type" value="Genomic_DNA"/>
</dbReference>
<dbReference type="PANTHER" id="PTHR30572:SF4">
    <property type="entry name" value="ABC TRANSPORTER PERMEASE YTRF"/>
    <property type="match status" value="1"/>
</dbReference>
<dbReference type="InterPro" id="IPR003838">
    <property type="entry name" value="ABC3_permease_C"/>
</dbReference>
<keyword evidence="5 7" id="KW-0472">Membrane</keyword>
<dbReference type="RefSeq" id="WP_199870344.1">
    <property type="nucleotide sequence ID" value="NZ_JAAGPU010000023.1"/>
</dbReference>
<sequence length="831" mass="93209">MIRVKNRKIICKLAVKNFNSAQTRNIIAVFAIALTSLLFTGMFTMGFGMVKSIQRADMIMSGGDGQARINYMTESEYDNISSHSLIKEIAYCRKLADSVDNQSLMKRYTEFWYYDNLGLKYAFVEPTIGHKPQAEKEIIADTTTLEMLGIPQKLGTHVKLELTIHNKKVTRDFILVGWWKSYPGVRNGTIIASKAYVNAHLDELKSTYCQNREETGTITGIIKFKDEQNIEKNLEKVVKDSGFSMDLNAQNYINTGINPRYLSKHTTMGIGTAGALSCALLLVVFTGYLIIYNIFQISVLRDMHFYGLLKTIGTTGRQLYGIINRQAVMLSLIGIPLGLCGGFFMGKALLPMLLIQSSFKGNTAIASPNPFIFVLASIFTLITVFISVRKPAKMAAEVSPMEAVCYTDYNLNKGKKKKKTRNGTPEKRMAWANLGRNKKRTVLVIISLSLSIVLTNTVLNFSQSVDPENALKNANTSDFCIGNTDLFFQYKVNAESALSESFITAVEKHDGFKTGGCQYGCRATYTSKTTKQTCSNQQKDGSFPTHIYGMDEFPFSRMKLVDGEIDTEKLSTGKYILEGVWVDSRGHMDMKSMNHRIGDKLELNYNGNIHEVTVLGHVIANEGNTYDWVDSCFFFPVEGYKEVTGNNYIMSYVFDATEYKEADMEQFLKNYTNSVEPTMSYKSKLSTLAGVTDIKNTIILIGGTIAFIIGIIGILNFINTILTSILVRRKELAILQSIGMTKKQLVEMLCLEGCYYVIFTLVISILLSIGSSLFIVRPLCNQIWFLNFKFNFLSLVIIFPILFVLGLLTPYISYCFMGKESVVELLRVDGL</sequence>
<feature type="transmembrane region" description="Helical" evidence="7">
    <location>
        <begin position="327"/>
        <end position="350"/>
    </location>
</feature>
<keyword evidence="2" id="KW-1003">Cell membrane</keyword>
<evidence type="ECO:0000256" key="7">
    <source>
        <dbReference type="SAM" id="Phobius"/>
    </source>
</evidence>
<evidence type="ECO:0000256" key="5">
    <source>
        <dbReference type="ARBA" id="ARBA00023136"/>
    </source>
</evidence>
<feature type="transmembrane region" description="Helical" evidence="7">
    <location>
        <begin position="441"/>
        <end position="459"/>
    </location>
</feature>
<dbReference type="Pfam" id="PF02687">
    <property type="entry name" value="FtsX"/>
    <property type="match status" value="2"/>
</dbReference>